<organism evidence="2 3">
    <name type="scientific">Roseovarius pacificus</name>
    <dbReference type="NCBI Taxonomy" id="337701"/>
    <lineage>
        <taxon>Bacteria</taxon>
        <taxon>Pseudomonadati</taxon>
        <taxon>Pseudomonadota</taxon>
        <taxon>Alphaproteobacteria</taxon>
        <taxon>Rhodobacterales</taxon>
        <taxon>Roseobacteraceae</taxon>
        <taxon>Roseovarius</taxon>
    </lineage>
</organism>
<dbReference type="RefSeq" id="WP_073032745.1">
    <property type="nucleotide sequence ID" value="NZ_BMLR01000001.1"/>
</dbReference>
<feature type="region of interest" description="Disordered" evidence="1">
    <location>
        <begin position="1"/>
        <end position="23"/>
    </location>
</feature>
<dbReference type="Proteomes" id="UP000183974">
    <property type="component" value="Unassembled WGS sequence"/>
</dbReference>
<dbReference type="EMBL" id="FRBR01000001">
    <property type="protein sequence ID" value="SHL13280.1"/>
    <property type="molecule type" value="Genomic_DNA"/>
</dbReference>
<protein>
    <submittedName>
        <fullName evidence="2">Uncharacterized protein</fullName>
    </submittedName>
</protein>
<dbReference type="OrthoDB" id="9971550at2"/>
<sequence length="82" mass="9075">MPETSQARDQNRTNNDKGISPKMACSEHDSLLTEQYVTLSRTCPRRLADPSISNDAADSATPERAEAEWSLRRIEARIGSVA</sequence>
<evidence type="ECO:0000256" key="1">
    <source>
        <dbReference type="SAM" id="MobiDB-lite"/>
    </source>
</evidence>
<evidence type="ECO:0000313" key="3">
    <source>
        <dbReference type="Proteomes" id="UP000183974"/>
    </source>
</evidence>
<reference evidence="2 3" key="1">
    <citation type="submission" date="2016-11" db="EMBL/GenBank/DDBJ databases">
        <authorList>
            <person name="Jaros S."/>
            <person name="Januszkiewicz K."/>
            <person name="Wedrychowicz H."/>
        </authorList>
    </citation>
    <scope>NUCLEOTIDE SEQUENCE [LARGE SCALE GENOMIC DNA]</scope>
    <source>
        <strain evidence="2 3">DSM 29589</strain>
    </source>
</reference>
<name>A0A1M6Y4R7_9RHOB</name>
<keyword evidence="3" id="KW-1185">Reference proteome</keyword>
<dbReference type="AlphaFoldDB" id="A0A1M6Y4R7"/>
<accession>A0A1M6Y4R7</accession>
<gene>
    <name evidence="2" type="ORF">SAMN05444398_101699</name>
</gene>
<evidence type="ECO:0000313" key="2">
    <source>
        <dbReference type="EMBL" id="SHL13280.1"/>
    </source>
</evidence>
<proteinExistence type="predicted"/>
<dbReference type="STRING" id="337701.SAMN05444398_101699"/>